<gene>
    <name evidence="3" type="ORF">DERF_008095</name>
</gene>
<feature type="compositionally biased region" description="Polar residues" evidence="1">
    <location>
        <begin position="80"/>
        <end position="93"/>
    </location>
</feature>
<reference evidence="3" key="2">
    <citation type="journal article" date="2022" name="Res Sq">
        <title>Comparative Genomics Reveals Insights into the Divergent Evolution of Astigmatic Mites and Household Pest Adaptations.</title>
        <authorList>
            <person name="Xiong Q."/>
            <person name="Wan A.T.-Y."/>
            <person name="Liu X.-Y."/>
            <person name="Fung C.S.-H."/>
            <person name="Xiao X."/>
            <person name="Malainual N."/>
            <person name="Hou J."/>
            <person name="Wang L."/>
            <person name="Wang M."/>
            <person name="Yang K."/>
            <person name="Cui Y."/>
            <person name="Leung E."/>
            <person name="Nong W."/>
            <person name="Shin S.-K."/>
            <person name="Au S."/>
            <person name="Jeong K.Y."/>
            <person name="Chew F.T."/>
            <person name="Hui J."/>
            <person name="Leung T.F."/>
            <person name="Tungtrongchitr A."/>
            <person name="Zhong N."/>
            <person name="Liu Z."/>
            <person name="Tsui S."/>
        </authorList>
    </citation>
    <scope>NUCLEOTIDE SEQUENCE</scope>
    <source>
        <strain evidence="3">Derf</strain>
        <tissue evidence="3">Whole organism</tissue>
    </source>
</reference>
<sequence>MATGSTLLIMIFFLFCFATAVPLVRYIGFRLKLQTFKNLPLTVDVLDQKIGGPSEFLWRTNKRMDDQQTQRQQQQQFFQPTNEPRIQTFGMTMSPQSPQQTTSPTATRKDKSPKKQKSTYVTSQISSSPSSTSSSSRILSSTSSSPMSTIKSPKRRQQRRKRSPRRHTR</sequence>
<feature type="compositionally biased region" description="Low complexity" evidence="1">
    <location>
        <begin position="118"/>
        <end position="151"/>
    </location>
</feature>
<evidence type="ECO:0000313" key="3">
    <source>
        <dbReference type="EMBL" id="KAH9517419.1"/>
    </source>
</evidence>
<evidence type="ECO:0000256" key="2">
    <source>
        <dbReference type="SAM" id="Phobius"/>
    </source>
</evidence>
<feature type="transmembrane region" description="Helical" evidence="2">
    <location>
        <begin position="6"/>
        <end position="27"/>
    </location>
</feature>
<reference evidence="3" key="1">
    <citation type="submission" date="2013-05" db="EMBL/GenBank/DDBJ databases">
        <authorList>
            <person name="Yim A.K.Y."/>
            <person name="Chan T.F."/>
            <person name="Ji K.M."/>
            <person name="Liu X.Y."/>
            <person name="Zhou J.W."/>
            <person name="Li R.Q."/>
            <person name="Yang K.Y."/>
            <person name="Li J."/>
            <person name="Li M."/>
            <person name="Law P.T.W."/>
            <person name="Wu Y.L."/>
            <person name="Cai Z.L."/>
            <person name="Qin H."/>
            <person name="Bao Y."/>
            <person name="Leung R.K.K."/>
            <person name="Ng P.K.S."/>
            <person name="Zou J."/>
            <person name="Zhong X.J."/>
            <person name="Ran P.X."/>
            <person name="Zhong N.S."/>
            <person name="Liu Z.G."/>
            <person name="Tsui S.K.W."/>
        </authorList>
    </citation>
    <scope>NUCLEOTIDE SEQUENCE</scope>
    <source>
        <strain evidence="3">Derf</strain>
        <tissue evidence="3">Whole organism</tissue>
    </source>
</reference>
<name>A0A922HZ91_DERFA</name>
<accession>A0A922HZ91</accession>
<evidence type="ECO:0000313" key="4">
    <source>
        <dbReference type="Proteomes" id="UP000790347"/>
    </source>
</evidence>
<organism evidence="3 4">
    <name type="scientific">Dermatophagoides farinae</name>
    <name type="common">American house dust mite</name>
    <dbReference type="NCBI Taxonomy" id="6954"/>
    <lineage>
        <taxon>Eukaryota</taxon>
        <taxon>Metazoa</taxon>
        <taxon>Ecdysozoa</taxon>
        <taxon>Arthropoda</taxon>
        <taxon>Chelicerata</taxon>
        <taxon>Arachnida</taxon>
        <taxon>Acari</taxon>
        <taxon>Acariformes</taxon>
        <taxon>Sarcoptiformes</taxon>
        <taxon>Astigmata</taxon>
        <taxon>Psoroptidia</taxon>
        <taxon>Analgoidea</taxon>
        <taxon>Pyroglyphidae</taxon>
        <taxon>Dermatophagoidinae</taxon>
        <taxon>Dermatophagoides</taxon>
    </lineage>
</organism>
<dbReference type="AlphaFoldDB" id="A0A922HZ91"/>
<evidence type="ECO:0000256" key="1">
    <source>
        <dbReference type="SAM" id="MobiDB-lite"/>
    </source>
</evidence>
<feature type="compositionally biased region" description="Low complexity" evidence="1">
    <location>
        <begin position="69"/>
        <end position="79"/>
    </location>
</feature>
<proteinExistence type="predicted"/>
<protein>
    <submittedName>
        <fullName evidence="3">Uncharacterized protein</fullName>
    </submittedName>
</protein>
<feature type="compositionally biased region" description="Basic residues" evidence="1">
    <location>
        <begin position="152"/>
        <end position="169"/>
    </location>
</feature>
<keyword evidence="2" id="KW-0812">Transmembrane</keyword>
<dbReference type="Proteomes" id="UP000790347">
    <property type="component" value="Unassembled WGS sequence"/>
</dbReference>
<feature type="region of interest" description="Disordered" evidence="1">
    <location>
        <begin position="63"/>
        <end position="169"/>
    </location>
</feature>
<comment type="caution">
    <text evidence="3">The sequence shown here is derived from an EMBL/GenBank/DDBJ whole genome shotgun (WGS) entry which is preliminary data.</text>
</comment>
<keyword evidence="2" id="KW-0472">Membrane</keyword>
<keyword evidence="4" id="KW-1185">Reference proteome</keyword>
<feature type="compositionally biased region" description="Low complexity" evidence="1">
    <location>
        <begin position="94"/>
        <end position="105"/>
    </location>
</feature>
<keyword evidence="2" id="KW-1133">Transmembrane helix</keyword>
<dbReference type="EMBL" id="ASGP02000003">
    <property type="protein sequence ID" value="KAH9517419.1"/>
    <property type="molecule type" value="Genomic_DNA"/>
</dbReference>